<feature type="domain" description="HhH-GPD" evidence="6">
    <location>
        <begin position="55"/>
        <end position="211"/>
    </location>
</feature>
<dbReference type="Proteomes" id="UP000188879">
    <property type="component" value="Unassembled WGS sequence"/>
</dbReference>
<protein>
    <recommendedName>
        <fullName evidence="3">DNA-3-methyladenine glycosylase II</fullName>
        <ecNumber evidence="3">3.2.2.21</ecNumber>
    </recommendedName>
</protein>
<gene>
    <name evidence="7" type="ORF">BKE38_05760</name>
</gene>
<comment type="similarity">
    <text evidence="2">Belongs to the alkylbase DNA glycosidase AlkA family.</text>
</comment>
<dbReference type="GO" id="GO:0032993">
    <property type="term" value="C:protein-DNA complex"/>
    <property type="evidence" value="ECO:0007669"/>
    <property type="project" value="TreeGrafter"/>
</dbReference>
<keyword evidence="4" id="KW-0227">DNA damage</keyword>
<dbReference type="InterPro" id="IPR011257">
    <property type="entry name" value="DNA_glycosylase"/>
</dbReference>
<organism evidence="7 8">
    <name type="scientific">Teichococcus deserti</name>
    <dbReference type="NCBI Taxonomy" id="1817963"/>
    <lineage>
        <taxon>Bacteria</taxon>
        <taxon>Pseudomonadati</taxon>
        <taxon>Pseudomonadota</taxon>
        <taxon>Alphaproteobacteria</taxon>
        <taxon>Acetobacterales</taxon>
        <taxon>Roseomonadaceae</taxon>
        <taxon>Roseomonas</taxon>
    </lineage>
</organism>
<dbReference type="AlphaFoldDB" id="A0A1V2H6S3"/>
<evidence type="ECO:0000313" key="7">
    <source>
        <dbReference type="EMBL" id="ONG56469.1"/>
    </source>
</evidence>
<dbReference type="Pfam" id="PF00730">
    <property type="entry name" value="HhH-GPD"/>
    <property type="match status" value="1"/>
</dbReference>
<reference evidence="7 8" key="1">
    <citation type="submission" date="2016-10" db="EMBL/GenBank/DDBJ databases">
        <title>Draft Genome sequence of Roseomonas sp. strain M3.</title>
        <authorList>
            <person name="Subhash Y."/>
            <person name="Lee S."/>
        </authorList>
    </citation>
    <scope>NUCLEOTIDE SEQUENCE [LARGE SCALE GENOMIC DNA]</scope>
    <source>
        <strain evidence="7 8">M3</strain>
    </source>
</reference>
<dbReference type="InterPro" id="IPR003265">
    <property type="entry name" value="HhH-GPD_domain"/>
</dbReference>
<sequence>MLAPSRPAARGLSPRAARAHLSADPVLGPVVRQVGAMTLKPLTREPYEALVRAIAHQQVHGRAAEAMLTRLIALFPGQDFPHPEGILALPDEALRGCGFSGAKCAAIRDIALKSVGGLVPTRRAATRLPDEELIQRLVAIRGVGRWTVEMLLIFTLGRADILPVDDFGVREGYRVAAGLDAQPKPKALAAIGEAWAPFRSAAAWYLWRAADLAKENKFKAPAAI</sequence>
<dbReference type="GO" id="GO:0032131">
    <property type="term" value="F:alkylated DNA binding"/>
    <property type="evidence" value="ECO:0007669"/>
    <property type="project" value="TreeGrafter"/>
</dbReference>
<evidence type="ECO:0000256" key="4">
    <source>
        <dbReference type="ARBA" id="ARBA00022763"/>
    </source>
</evidence>
<dbReference type="InterPro" id="IPR051912">
    <property type="entry name" value="Alkylbase_DNA_Glycosylase/TA"/>
</dbReference>
<comment type="catalytic activity">
    <reaction evidence="1">
        <text>Hydrolysis of alkylated DNA, releasing 3-methyladenine, 3-methylguanine, 7-methylguanine and 7-methyladenine.</text>
        <dbReference type="EC" id="3.2.2.21"/>
    </reaction>
</comment>
<evidence type="ECO:0000256" key="1">
    <source>
        <dbReference type="ARBA" id="ARBA00000086"/>
    </source>
</evidence>
<dbReference type="GO" id="GO:0008725">
    <property type="term" value="F:DNA-3-methyladenine glycosylase activity"/>
    <property type="evidence" value="ECO:0007669"/>
    <property type="project" value="TreeGrafter"/>
</dbReference>
<dbReference type="CDD" id="cd00056">
    <property type="entry name" value="ENDO3c"/>
    <property type="match status" value="1"/>
</dbReference>
<keyword evidence="8" id="KW-1185">Reference proteome</keyword>
<dbReference type="EC" id="3.2.2.21" evidence="3"/>
<dbReference type="EMBL" id="MLCO01000042">
    <property type="protein sequence ID" value="ONG56469.1"/>
    <property type="molecule type" value="Genomic_DNA"/>
</dbReference>
<dbReference type="GO" id="GO:0043916">
    <property type="term" value="F:DNA-7-methylguanine glycosylase activity"/>
    <property type="evidence" value="ECO:0007669"/>
    <property type="project" value="TreeGrafter"/>
</dbReference>
<accession>A0A1V2H6S3</accession>
<dbReference type="Gene3D" id="1.10.1670.40">
    <property type="match status" value="1"/>
</dbReference>
<evidence type="ECO:0000256" key="2">
    <source>
        <dbReference type="ARBA" id="ARBA00010817"/>
    </source>
</evidence>
<dbReference type="Gene3D" id="1.10.340.30">
    <property type="entry name" value="Hypothetical protein, domain 2"/>
    <property type="match status" value="1"/>
</dbReference>
<dbReference type="SUPFAM" id="SSF48150">
    <property type="entry name" value="DNA-glycosylase"/>
    <property type="match status" value="1"/>
</dbReference>
<evidence type="ECO:0000256" key="5">
    <source>
        <dbReference type="ARBA" id="ARBA00023204"/>
    </source>
</evidence>
<dbReference type="RefSeq" id="WP_076956431.1">
    <property type="nucleotide sequence ID" value="NZ_MLCO01000042.1"/>
</dbReference>
<dbReference type="GO" id="GO:0006307">
    <property type="term" value="P:DNA alkylation repair"/>
    <property type="evidence" value="ECO:0007669"/>
    <property type="project" value="TreeGrafter"/>
</dbReference>
<evidence type="ECO:0000256" key="3">
    <source>
        <dbReference type="ARBA" id="ARBA00012000"/>
    </source>
</evidence>
<dbReference type="GO" id="GO:0006285">
    <property type="term" value="P:base-excision repair, AP site formation"/>
    <property type="evidence" value="ECO:0007669"/>
    <property type="project" value="TreeGrafter"/>
</dbReference>
<proteinExistence type="inferred from homology"/>
<evidence type="ECO:0000259" key="6">
    <source>
        <dbReference type="SMART" id="SM00478"/>
    </source>
</evidence>
<dbReference type="PANTHER" id="PTHR43003:SF5">
    <property type="entry name" value="DNA-3-METHYLADENINE GLYCOSYLASE"/>
    <property type="match status" value="1"/>
</dbReference>
<dbReference type="OrthoDB" id="9811249at2"/>
<dbReference type="FunFam" id="1.10.340.30:FF:000004">
    <property type="entry name" value="DNA-3-methyladenine glycosylase II"/>
    <property type="match status" value="1"/>
</dbReference>
<name>A0A1V2H6S3_9PROT</name>
<evidence type="ECO:0000313" key="8">
    <source>
        <dbReference type="Proteomes" id="UP000188879"/>
    </source>
</evidence>
<comment type="caution">
    <text evidence="7">The sequence shown here is derived from an EMBL/GenBank/DDBJ whole genome shotgun (WGS) entry which is preliminary data.</text>
</comment>
<keyword evidence="5" id="KW-0234">DNA repair</keyword>
<dbReference type="PANTHER" id="PTHR43003">
    <property type="entry name" value="DNA-3-METHYLADENINE GLYCOSYLASE"/>
    <property type="match status" value="1"/>
</dbReference>
<dbReference type="SMART" id="SM00478">
    <property type="entry name" value="ENDO3c"/>
    <property type="match status" value="1"/>
</dbReference>